<protein>
    <submittedName>
        <fullName evidence="2">Uncharacterized protein</fullName>
    </submittedName>
</protein>
<dbReference type="OrthoDB" id="4764735at2759"/>
<dbReference type="AlphaFoldDB" id="A0A9W4XR42"/>
<sequence length="457" mass="51008">MNTMATAPTTPFFSFGPEDSFISKNYEGLRYRHLPPSLHDLIIGGSVLDVYWASLGPIRESWVLSFKDATGKHNLAYGTQISPRLLTHLKKVNPSPLIRTFLGPSDSYVFWDPTSLRWANLPASLEDAVQAWLTPAGWKAGPPRIVTWGEDDAFFAMSEYGNVAYRLGRKKNSTFPNHDDDIRWEIWRETVEEWRGERGFVWSEVAYISLDPSTPDQFIAIRNDGTWAGSIDDINEEALSAFSANFFRLSKQKQKNKPPPSSSHQQQHRANGNSTAPEPKPDINAPPHPATQAIYERWATETATVFAAALAANNNPSSSPIPSKKAPRKLQIRSQSSTSTSTSSSPPPAIPTASPPPALLTSFPYLPLSLTTCTLPSCATGKADPKGLRACKHDVERLLRASGLYSYEWLRQERIRWHPDRFGRLCAEEWREEGRRVAEEMFKVVDCLVGEVGRGRG</sequence>
<feature type="compositionally biased region" description="Pro residues" evidence="1">
    <location>
        <begin position="345"/>
        <end position="356"/>
    </location>
</feature>
<feature type="compositionally biased region" description="Low complexity" evidence="1">
    <location>
        <begin position="313"/>
        <end position="324"/>
    </location>
</feature>
<dbReference type="Proteomes" id="UP001152607">
    <property type="component" value="Unassembled WGS sequence"/>
</dbReference>
<feature type="region of interest" description="Disordered" evidence="1">
    <location>
        <begin position="251"/>
        <end position="289"/>
    </location>
</feature>
<proteinExistence type="predicted"/>
<organism evidence="2 3">
    <name type="scientific">Periconia digitata</name>
    <dbReference type="NCBI Taxonomy" id="1303443"/>
    <lineage>
        <taxon>Eukaryota</taxon>
        <taxon>Fungi</taxon>
        <taxon>Dikarya</taxon>
        <taxon>Ascomycota</taxon>
        <taxon>Pezizomycotina</taxon>
        <taxon>Dothideomycetes</taxon>
        <taxon>Pleosporomycetidae</taxon>
        <taxon>Pleosporales</taxon>
        <taxon>Massarineae</taxon>
        <taxon>Periconiaceae</taxon>
        <taxon>Periconia</taxon>
    </lineage>
</organism>
<feature type="region of interest" description="Disordered" evidence="1">
    <location>
        <begin position="313"/>
        <end position="356"/>
    </location>
</feature>
<evidence type="ECO:0000256" key="1">
    <source>
        <dbReference type="SAM" id="MobiDB-lite"/>
    </source>
</evidence>
<accession>A0A9W4XR42</accession>
<name>A0A9W4XR42_9PLEO</name>
<evidence type="ECO:0000313" key="3">
    <source>
        <dbReference type="Proteomes" id="UP001152607"/>
    </source>
</evidence>
<gene>
    <name evidence="2" type="ORF">PDIGIT_LOCUS10708</name>
</gene>
<comment type="caution">
    <text evidence="2">The sequence shown here is derived from an EMBL/GenBank/DDBJ whole genome shotgun (WGS) entry which is preliminary data.</text>
</comment>
<evidence type="ECO:0000313" key="2">
    <source>
        <dbReference type="EMBL" id="CAI6337595.1"/>
    </source>
</evidence>
<reference evidence="2" key="1">
    <citation type="submission" date="2023-01" db="EMBL/GenBank/DDBJ databases">
        <authorList>
            <person name="Van Ghelder C."/>
            <person name="Rancurel C."/>
        </authorList>
    </citation>
    <scope>NUCLEOTIDE SEQUENCE</scope>
    <source>
        <strain evidence="2">CNCM I-4278</strain>
    </source>
</reference>
<keyword evidence="3" id="KW-1185">Reference proteome</keyword>
<dbReference type="EMBL" id="CAOQHR010000007">
    <property type="protein sequence ID" value="CAI6337595.1"/>
    <property type="molecule type" value="Genomic_DNA"/>
</dbReference>